<dbReference type="Pfam" id="PF00535">
    <property type="entry name" value="Glycos_transf_2"/>
    <property type="match status" value="1"/>
</dbReference>
<reference evidence="8" key="1">
    <citation type="submission" date="2017-09" db="EMBL/GenBank/DDBJ databases">
        <title>Depth-based differentiation of microbial function through sediment-hosted aquifers and enrichment of novel symbionts in the deep terrestrial subsurface.</title>
        <authorList>
            <person name="Probst A.J."/>
            <person name="Ladd B."/>
            <person name="Jarett J.K."/>
            <person name="Geller-Mcgrath D.E."/>
            <person name="Sieber C.M.K."/>
            <person name="Emerson J.B."/>
            <person name="Anantharaman K."/>
            <person name="Thomas B.C."/>
            <person name="Malmstrom R."/>
            <person name="Stieglmeier M."/>
            <person name="Klingl A."/>
            <person name="Woyke T."/>
            <person name="Ryan C.M."/>
            <person name="Banfield J.F."/>
        </authorList>
    </citation>
    <scope>NUCLEOTIDE SEQUENCE [LARGE SCALE GENOMIC DNA]</scope>
</reference>
<accession>A0A2H0YQG7</accession>
<dbReference type="EMBL" id="PEXW01000036">
    <property type="protein sequence ID" value="PIS40744.1"/>
    <property type="molecule type" value="Genomic_DNA"/>
</dbReference>
<dbReference type="PANTHER" id="PTHR12526">
    <property type="entry name" value="GLYCOSYLTRANSFERASE"/>
    <property type="match status" value="1"/>
</dbReference>
<evidence type="ECO:0000259" key="5">
    <source>
        <dbReference type="Pfam" id="PF00535"/>
    </source>
</evidence>
<evidence type="ECO:0008006" key="9">
    <source>
        <dbReference type="Google" id="ProtNLM"/>
    </source>
</evidence>
<dbReference type="SUPFAM" id="SSF53448">
    <property type="entry name" value="Nucleotide-diphospho-sugar transferases"/>
    <property type="match status" value="1"/>
</dbReference>
<organism evidence="7 8">
    <name type="scientific">Candidatus Kerfeldbacteria bacterium CG08_land_8_20_14_0_20_43_14</name>
    <dbReference type="NCBI Taxonomy" id="2014246"/>
    <lineage>
        <taxon>Bacteria</taxon>
        <taxon>Candidatus Kerfeldiibacteriota</taxon>
    </lineage>
</organism>
<dbReference type="Pfam" id="PF00534">
    <property type="entry name" value="Glycos_transf_1"/>
    <property type="match status" value="1"/>
</dbReference>
<dbReference type="Proteomes" id="UP000236845">
    <property type="component" value="Unassembled WGS sequence"/>
</dbReference>
<evidence type="ECO:0000259" key="4">
    <source>
        <dbReference type="Pfam" id="PF00534"/>
    </source>
</evidence>
<protein>
    <recommendedName>
        <fullName evidence="9">Glycosyltransferase</fullName>
    </recommendedName>
</protein>
<feature type="domain" description="Glycosyltransferase 2-like" evidence="5">
    <location>
        <begin position="388"/>
        <end position="500"/>
    </location>
</feature>
<dbReference type="InterPro" id="IPR029044">
    <property type="entry name" value="Nucleotide-diphossugar_trans"/>
</dbReference>
<dbReference type="AlphaFoldDB" id="A0A2H0YQG7"/>
<feature type="domain" description="Glycosyl transferase family 1" evidence="4">
    <location>
        <begin position="176"/>
        <end position="357"/>
    </location>
</feature>
<comment type="caution">
    <text evidence="7">The sequence shown here is derived from an EMBL/GenBank/DDBJ whole genome shotgun (WGS) entry which is preliminary data.</text>
</comment>
<dbReference type="CDD" id="cd03801">
    <property type="entry name" value="GT4_PimA-like"/>
    <property type="match status" value="1"/>
</dbReference>
<feature type="domain" description="Glycosyltransferase subfamily 4-like N-terminal" evidence="6">
    <location>
        <begin position="15"/>
        <end position="165"/>
    </location>
</feature>
<keyword evidence="3" id="KW-0808">Transferase</keyword>
<dbReference type="PANTHER" id="PTHR12526:SF640">
    <property type="entry name" value="COLANIC ACID BIOSYNTHESIS GLYCOSYLTRANSFERASE WCAL-RELATED"/>
    <property type="match status" value="1"/>
</dbReference>
<proteinExistence type="inferred from homology"/>
<keyword evidence="2" id="KW-0328">Glycosyltransferase</keyword>
<dbReference type="Gene3D" id="3.40.50.2000">
    <property type="entry name" value="Glycogen Phosphorylase B"/>
    <property type="match status" value="2"/>
</dbReference>
<evidence type="ECO:0000259" key="6">
    <source>
        <dbReference type="Pfam" id="PF13439"/>
    </source>
</evidence>
<dbReference type="Gene3D" id="3.90.550.10">
    <property type="entry name" value="Spore Coat Polysaccharide Biosynthesis Protein SpsA, Chain A"/>
    <property type="match status" value="1"/>
</dbReference>
<dbReference type="SUPFAM" id="SSF53756">
    <property type="entry name" value="UDP-Glycosyltransferase/glycogen phosphorylase"/>
    <property type="match status" value="1"/>
</dbReference>
<evidence type="ECO:0000313" key="7">
    <source>
        <dbReference type="EMBL" id="PIS40744.1"/>
    </source>
</evidence>
<dbReference type="InterPro" id="IPR028098">
    <property type="entry name" value="Glyco_trans_4-like_N"/>
</dbReference>
<evidence type="ECO:0000313" key="8">
    <source>
        <dbReference type="Proteomes" id="UP000236845"/>
    </source>
</evidence>
<sequence>MKILLITTTFLPRFGGVEKFLANLFNQPSWEVEVLCEPTESVAHGWKIIRQPLLSHKFFRPSWLPTIWQIPKLVKKNHYDLIVLGHYAPYLTSALRCRKKFGTKVMVITHGMDVLSYDMAGGLRRRMLRKNLPQADLVIANSQYTNGHLKRLGVAESRRIVLTPGASLPESAVSKIEARKTLGLPVNSQVLLTVGRLVKRKGHLIAIEAFSRLCQGFGGQASLSQKYPNLHYLIVGRGPEEGRIRQRIDKHKLANRVHLINNLEDINLAYAAADLFIFPSVELANGDVEGFGLVSAEAQMHGLPVIGSNSGGIPETIEKGLTGEIVEPGKADEIAKAIEPFLNHPDQLLRYSERASKFAKQHFNWEDRRKKILELLQLINSVPSAKISVVIPAFNAEKTLAKIITDLQNQTLKPSEIIVVNDGSKDKTAEIVKQFKVELIKQENRGAPAARNVGFAKTTGQFILYCDADVELHPQMLERMARALLLHPEAGYAYCDFKFGWHTFDLFDFDAERLKKGNYISTMSLLRRENCIGFDESLKRYQDWDLWKRLLEKGVKGIWVPGRMFNTGLGKGISRDSVKDLLKQVK</sequence>
<evidence type="ECO:0000256" key="1">
    <source>
        <dbReference type="ARBA" id="ARBA00009481"/>
    </source>
</evidence>
<dbReference type="InterPro" id="IPR001296">
    <property type="entry name" value="Glyco_trans_1"/>
</dbReference>
<comment type="similarity">
    <text evidence="1">Belongs to the glycosyltransferase group 1 family. Glycosyltransferase 4 subfamily.</text>
</comment>
<dbReference type="CDD" id="cd00761">
    <property type="entry name" value="Glyco_tranf_GTA_type"/>
    <property type="match status" value="1"/>
</dbReference>
<evidence type="ECO:0000256" key="2">
    <source>
        <dbReference type="ARBA" id="ARBA00022676"/>
    </source>
</evidence>
<name>A0A2H0YQG7_9BACT</name>
<dbReference type="InterPro" id="IPR001173">
    <property type="entry name" value="Glyco_trans_2-like"/>
</dbReference>
<dbReference type="GO" id="GO:0016757">
    <property type="term" value="F:glycosyltransferase activity"/>
    <property type="evidence" value="ECO:0007669"/>
    <property type="project" value="UniProtKB-KW"/>
</dbReference>
<evidence type="ECO:0000256" key="3">
    <source>
        <dbReference type="ARBA" id="ARBA00022679"/>
    </source>
</evidence>
<gene>
    <name evidence="7" type="ORF">COT26_01685</name>
</gene>
<dbReference type="Pfam" id="PF13439">
    <property type="entry name" value="Glyco_transf_4"/>
    <property type="match status" value="1"/>
</dbReference>